<dbReference type="Proteomes" id="UP001500604">
    <property type="component" value="Unassembled WGS sequence"/>
</dbReference>
<dbReference type="EMBL" id="BAABFL010000464">
    <property type="protein sequence ID" value="GAA4651864.1"/>
    <property type="molecule type" value="Genomic_DNA"/>
</dbReference>
<dbReference type="RefSeq" id="WP_345198320.1">
    <property type="nucleotide sequence ID" value="NZ_BAABFL010000464.1"/>
</dbReference>
<gene>
    <name evidence="1" type="ORF">GCM10023116_41480</name>
</gene>
<proteinExistence type="predicted"/>
<dbReference type="PANTHER" id="PTHR37489:SF1">
    <property type="entry name" value="DUF3500 DOMAIN-CONTAINING PROTEIN"/>
    <property type="match status" value="1"/>
</dbReference>
<dbReference type="PANTHER" id="PTHR37489">
    <property type="entry name" value="DUF3500 DOMAIN-CONTAINING PROTEIN"/>
    <property type="match status" value="1"/>
</dbReference>
<comment type="caution">
    <text evidence="1">The sequence shown here is derived from an EMBL/GenBank/DDBJ whole genome shotgun (WGS) entry which is preliminary data.</text>
</comment>
<organism evidence="1 2">
    <name type="scientific">Kistimonas scapharcae</name>
    <dbReference type="NCBI Taxonomy" id="1036133"/>
    <lineage>
        <taxon>Bacteria</taxon>
        <taxon>Pseudomonadati</taxon>
        <taxon>Pseudomonadota</taxon>
        <taxon>Gammaproteobacteria</taxon>
        <taxon>Oceanospirillales</taxon>
        <taxon>Endozoicomonadaceae</taxon>
        <taxon>Kistimonas</taxon>
    </lineage>
</organism>
<evidence type="ECO:0000313" key="2">
    <source>
        <dbReference type="Proteomes" id="UP001500604"/>
    </source>
</evidence>
<protein>
    <submittedName>
        <fullName evidence="1">Uncharacterized protein</fullName>
    </submittedName>
</protein>
<dbReference type="InterPro" id="IPR021889">
    <property type="entry name" value="DUF3500"/>
</dbReference>
<reference evidence="2" key="1">
    <citation type="journal article" date="2019" name="Int. J. Syst. Evol. Microbiol.">
        <title>The Global Catalogue of Microorganisms (GCM) 10K type strain sequencing project: providing services to taxonomists for standard genome sequencing and annotation.</title>
        <authorList>
            <consortium name="The Broad Institute Genomics Platform"/>
            <consortium name="The Broad Institute Genome Sequencing Center for Infectious Disease"/>
            <person name="Wu L."/>
            <person name="Ma J."/>
        </authorList>
    </citation>
    <scope>NUCLEOTIDE SEQUENCE [LARGE SCALE GENOMIC DNA]</scope>
    <source>
        <strain evidence="2">JCM 17805</strain>
    </source>
</reference>
<name>A0ABP8V7A7_9GAMM</name>
<sequence>MDYRDLRQGIITPMLMASLLGVAGVSPVTANQEAEAKQDILDFVQSRNQQHYMQTLNARVKELVTLFSSKSLQQLQKNNDRTIQGKPLTGLDSDIGIALDKLTDDQRTYLHQLLATALDTGGYQRLTAILNQKFLHQEMAGHDSDLLTDRLPGERLLLTGNPGSHEWGIRLGGPWLNIDFFFDMAEGRGRVSTGPLFMASYPTQVPPAPTIDLSQNSTEIHYPYLRWHEQAGQTVLWQAGHFARTTVKELRSVVRYKTCLNRQTLTDECQMIPKLPDSATFLAPAMPTVRIDQLTVAERYYFKRFVKTVLENWQPETRDPSDTMEQLNLARLAWAGNPDEQDQGFYLRIQSESLLIELLQTPMTLTTDTMGLPNNATFMVFRDLSSPHDFDPLSNTLKLLNQARKEAAAEKSSAMTQNMEAVSPALMMGESTQNPMRSNDAITWLRDSAYLEGIEIKIGYEGGQVATGTPFYPVVRTRLNGSLHKNMRVSVTLQDQHGQALIVGHPLKYDNERGIYSSVLNLPETLSGTPVIITYSVHQPGSQYEGIYDATLRPDMPLDNAPGSSGRKGM</sequence>
<dbReference type="Pfam" id="PF12006">
    <property type="entry name" value="DUF3500"/>
    <property type="match status" value="1"/>
</dbReference>
<accession>A0ABP8V7A7</accession>
<keyword evidence="2" id="KW-1185">Reference proteome</keyword>
<evidence type="ECO:0000313" key="1">
    <source>
        <dbReference type="EMBL" id="GAA4651864.1"/>
    </source>
</evidence>